<feature type="domain" description="Nuclear receptor" evidence="11">
    <location>
        <begin position="19"/>
        <end position="94"/>
    </location>
</feature>
<evidence type="ECO:0000256" key="9">
    <source>
        <dbReference type="ARBA" id="ARBA00023242"/>
    </source>
</evidence>
<keyword evidence="6" id="KW-0238">DNA-binding</keyword>
<dbReference type="GO" id="GO:0004879">
    <property type="term" value="F:nuclear receptor activity"/>
    <property type="evidence" value="ECO:0007669"/>
    <property type="project" value="TreeGrafter"/>
</dbReference>
<dbReference type="PROSITE" id="PS00031">
    <property type="entry name" value="NUCLEAR_REC_DBD_1"/>
    <property type="match status" value="1"/>
</dbReference>
<keyword evidence="4" id="KW-0862">Zinc</keyword>
<evidence type="ECO:0000256" key="2">
    <source>
        <dbReference type="ARBA" id="ARBA00022723"/>
    </source>
</evidence>
<keyword evidence="5" id="KW-0805">Transcription regulation</keyword>
<evidence type="ECO:0000256" key="8">
    <source>
        <dbReference type="ARBA" id="ARBA00023170"/>
    </source>
</evidence>
<evidence type="ECO:0000256" key="4">
    <source>
        <dbReference type="ARBA" id="ARBA00022833"/>
    </source>
</evidence>
<feature type="compositionally biased region" description="Polar residues" evidence="10">
    <location>
        <begin position="306"/>
        <end position="317"/>
    </location>
</feature>
<keyword evidence="8" id="KW-0675">Receptor</keyword>
<dbReference type="InterPro" id="IPR001628">
    <property type="entry name" value="Znf_hrmn_rcpt"/>
</dbReference>
<feature type="region of interest" description="Disordered" evidence="10">
    <location>
        <begin position="246"/>
        <end position="355"/>
    </location>
</feature>
<dbReference type="InterPro" id="IPR050234">
    <property type="entry name" value="Nuclear_hormone_rcpt_NR1"/>
</dbReference>
<comment type="similarity">
    <text evidence="1">Belongs to the nuclear hormone receptor family.</text>
</comment>
<evidence type="ECO:0000256" key="7">
    <source>
        <dbReference type="ARBA" id="ARBA00023163"/>
    </source>
</evidence>
<dbReference type="FunFam" id="3.30.50.10:FF:000030">
    <property type="entry name" value="Nuclear Hormone Receptor family"/>
    <property type="match status" value="1"/>
</dbReference>
<dbReference type="GO" id="GO:0045944">
    <property type="term" value="P:positive regulation of transcription by RNA polymerase II"/>
    <property type="evidence" value="ECO:0007669"/>
    <property type="project" value="TreeGrafter"/>
</dbReference>
<dbReference type="PANTHER" id="PTHR24082">
    <property type="entry name" value="NUCLEAR HORMONE RECEPTOR"/>
    <property type="match status" value="1"/>
</dbReference>
<sequence>MERAGFYRTLHGTPPPSDKPRCVVCGDESSGIHYGVNSCEGCKGFFRRCMVKGMHQKCTNNEECEITRFARNSCQFCRLKKCVRVGMSRSASKVGRRPKTTSVLASDLTAATATTAAAKKSGGPVGGPRRSQSLIGSFSGSSRVSSSVGPSDHSPTTSRRNSHSSTAFERARGSLDGLRRPGSSVGTSPFVTAYSLTPSSSRAPSISGVDSSWQETDESNDHLSQVIDYSLAGNYHGYNFHQRSPAYATSTDGHHGNGSGSADDAFGQHISTSSGSLGQLQQQQHQSGSEQGWMTPDSSGHRDQASFYTHSTNGSLNGSEKAAAAGSSGPSIMDLSHDRRPYNNHANQQADAQWPSDNVHTNDSYHNGLNAAAAHYYKEFYPNGP</sequence>
<dbReference type="GO" id="GO:0000122">
    <property type="term" value="P:negative regulation of transcription by RNA polymerase II"/>
    <property type="evidence" value="ECO:0007669"/>
    <property type="project" value="TreeGrafter"/>
</dbReference>
<protein>
    <submittedName>
        <fullName evidence="12">Ecdysone-induced protein 75B, isoform B</fullName>
    </submittedName>
</protein>
<comment type="caution">
    <text evidence="12">The sequence shown here is derived from an EMBL/GenBank/DDBJ whole genome shotgun (WGS) entry which is preliminary data.</text>
</comment>
<dbReference type="AlphaFoldDB" id="A0A1W0X9B5"/>
<dbReference type="GO" id="GO:0008270">
    <property type="term" value="F:zinc ion binding"/>
    <property type="evidence" value="ECO:0007669"/>
    <property type="project" value="UniProtKB-KW"/>
</dbReference>
<dbReference type="GO" id="GO:0009755">
    <property type="term" value="P:hormone-mediated signaling pathway"/>
    <property type="evidence" value="ECO:0007669"/>
    <property type="project" value="TreeGrafter"/>
</dbReference>
<dbReference type="PRINTS" id="PR00047">
    <property type="entry name" value="STROIDFINGER"/>
</dbReference>
<keyword evidence="13" id="KW-1185">Reference proteome</keyword>
<evidence type="ECO:0000313" key="13">
    <source>
        <dbReference type="Proteomes" id="UP000192578"/>
    </source>
</evidence>
<dbReference type="PROSITE" id="PS51030">
    <property type="entry name" value="NUCLEAR_REC_DBD_2"/>
    <property type="match status" value="1"/>
</dbReference>
<dbReference type="Gene3D" id="3.30.50.10">
    <property type="entry name" value="Erythroid Transcription Factor GATA-1, subunit A"/>
    <property type="match status" value="1"/>
</dbReference>
<dbReference type="OrthoDB" id="5771769at2759"/>
<dbReference type="PANTHER" id="PTHR24082:SF473">
    <property type="entry name" value="ECDYSONE-INDUCED PROTEIN 75B, ISOFORM B"/>
    <property type="match status" value="1"/>
</dbReference>
<evidence type="ECO:0000256" key="3">
    <source>
        <dbReference type="ARBA" id="ARBA00022771"/>
    </source>
</evidence>
<dbReference type="GO" id="GO:0030154">
    <property type="term" value="P:cell differentiation"/>
    <property type="evidence" value="ECO:0007669"/>
    <property type="project" value="TreeGrafter"/>
</dbReference>
<evidence type="ECO:0000313" key="12">
    <source>
        <dbReference type="EMBL" id="OQV23984.1"/>
    </source>
</evidence>
<feature type="compositionally biased region" description="Basic and acidic residues" evidence="10">
    <location>
        <begin position="169"/>
        <end position="179"/>
    </location>
</feature>
<evidence type="ECO:0000256" key="6">
    <source>
        <dbReference type="ARBA" id="ARBA00023125"/>
    </source>
</evidence>
<reference evidence="13" key="1">
    <citation type="submission" date="2017-01" db="EMBL/GenBank/DDBJ databases">
        <title>Comparative genomics of anhydrobiosis in the tardigrade Hypsibius dujardini.</title>
        <authorList>
            <person name="Yoshida Y."/>
            <person name="Koutsovoulos G."/>
            <person name="Laetsch D."/>
            <person name="Stevens L."/>
            <person name="Kumar S."/>
            <person name="Horikawa D."/>
            <person name="Ishino K."/>
            <person name="Komine S."/>
            <person name="Tomita M."/>
            <person name="Blaxter M."/>
            <person name="Arakawa K."/>
        </authorList>
    </citation>
    <scope>NUCLEOTIDE SEQUENCE [LARGE SCALE GENOMIC DNA]</scope>
    <source>
        <strain evidence="13">Z151</strain>
    </source>
</reference>
<feature type="compositionally biased region" description="Polar residues" evidence="10">
    <location>
        <begin position="184"/>
        <end position="214"/>
    </location>
</feature>
<dbReference type="CDD" id="cd06916">
    <property type="entry name" value="NR_DBD_like"/>
    <property type="match status" value="1"/>
</dbReference>
<keyword evidence="3" id="KW-0863">Zinc-finger</keyword>
<keyword evidence="9" id="KW-0539">Nucleus</keyword>
<dbReference type="GO" id="GO:0000978">
    <property type="term" value="F:RNA polymerase II cis-regulatory region sequence-specific DNA binding"/>
    <property type="evidence" value="ECO:0007669"/>
    <property type="project" value="TreeGrafter"/>
</dbReference>
<evidence type="ECO:0000256" key="5">
    <source>
        <dbReference type="ARBA" id="ARBA00023015"/>
    </source>
</evidence>
<dbReference type="SUPFAM" id="SSF57716">
    <property type="entry name" value="Glucocorticoid receptor-like (DNA-binding domain)"/>
    <property type="match status" value="1"/>
</dbReference>
<feature type="compositionally biased region" description="Polar residues" evidence="10">
    <location>
        <begin position="155"/>
        <end position="167"/>
    </location>
</feature>
<evidence type="ECO:0000256" key="10">
    <source>
        <dbReference type="SAM" id="MobiDB-lite"/>
    </source>
</evidence>
<feature type="region of interest" description="Disordered" evidence="10">
    <location>
        <begin position="114"/>
        <end position="219"/>
    </location>
</feature>
<keyword evidence="7" id="KW-0804">Transcription</keyword>
<organism evidence="12 13">
    <name type="scientific">Hypsibius exemplaris</name>
    <name type="common">Freshwater tardigrade</name>
    <dbReference type="NCBI Taxonomy" id="2072580"/>
    <lineage>
        <taxon>Eukaryota</taxon>
        <taxon>Metazoa</taxon>
        <taxon>Ecdysozoa</taxon>
        <taxon>Tardigrada</taxon>
        <taxon>Eutardigrada</taxon>
        <taxon>Parachela</taxon>
        <taxon>Hypsibioidea</taxon>
        <taxon>Hypsibiidae</taxon>
        <taxon>Hypsibius</taxon>
    </lineage>
</organism>
<dbReference type="Pfam" id="PF00105">
    <property type="entry name" value="zf-C4"/>
    <property type="match status" value="1"/>
</dbReference>
<proteinExistence type="inferred from homology"/>
<dbReference type="SMART" id="SM00399">
    <property type="entry name" value="ZnF_C4"/>
    <property type="match status" value="1"/>
</dbReference>
<feature type="compositionally biased region" description="Polar residues" evidence="10">
    <location>
        <begin position="344"/>
        <end position="355"/>
    </location>
</feature>
<dbReference type="InterPro" id="IPR013088">
    <property type="entry name" value="Znf_NHR/GATA"/>
</dbReference>
<feature type="compositionally biased region" description="Low complexity" evidence="10">
    <location>
        <begin position="271"/>
        <end position="292"/>
    </location>
</feature>
<dbReference type="Proteomes" id="UP000192578">
    <property type="component" value="Unassembled WGS sequence"/>
</dbReference>
<dbReference type="EMBL" id="MTYJ01000009">
    <property type="protein sequence ID" value="OQV23984.1"/>
    <property type="molecule type" value="Genomic_DNA"/>
</dbReference>
<gene>
    <name evidence="12" type="ORF">BV898_02330</name>
</gene>
<accession>A0A1W0X9B5</accession>
<evidence type="ECO:0000256" key="1">
    <source>
        <dbReference type="ARBA" id="ARBA00005993"/>
    </source>
</evidence>
<keyword evidence="2" id="KW-0479">Metal-binding</keyword>
<name>A0A1W0X9B5_HYPEX</name>
<feature type="compositionally biased region" description="Low complexity" evidence="10">
    <location>
        <begin position="318"/>
        <end position="331"/>
    </location>
</feature>
<evidence type="ECO:0000259" key="11">
    <source>
        <dbReference type="PROSITE" id="PS51030"/>
    </source>
</evidence>
<feature type="compositionally biased region" description="Low complexity" evidence="10">
    <location>
        <begin position="131"/>
        <end position="154"/>
    </location>
</feature>